<evidence type="ECO:0000313" key="3">
    <source>
        <dbReference type="EMBL" id="GEU81150.1"/>
    </source>
</evidence>
<name>A0A6L2N4R2_TANCI</name>
<gene>
    <name evidence="3" type="ORF">Tci_053128</name>
</gene>
<dbReference type="EMBL" id="BKCJ010008219">
    <property type="protein sequence ID" value="GEU81150.1"/>
    <property type="molecule type" value="Genomic_DNA"/>
</dbReference>
<keyword evidence="3" id="KW-0808">Transferase</keyword>
<keyword evidence="3" id="KW-0695">RNA-directed DNA polymerase</keyword>
<comment type="caution">
    <text evidence="3">The sequence shown here is derived from an EMBL/GenBank/DDBJ whole genome shotgun (WGS) entry which is preliminary data.</text>
</comment>
<dbReference type="Gene3D" id="3.30.70.270">
    <property type="match status" value="1"/>
</dbReference>
<evidence type="ECO:0000256" key="2">
    <source>
        <dbReference type="SAM" id="MobiDB-lite"/>
    </source>
</evidence>
<dbReference type="AlphaFoldDB" id="A0A6L2N4R2"/>
<dbReference type="InterPro" id="IPR043502">
    <property type="entry name" value="DNA/RNA_pol_sf"/>
</dbReference>
<sequence length="430" mass="49421">MKIPGKGTRIVKGGVVAREEQMSRIRGQVILRTRSNFRRRYSPGLVSLEKTRSKEDVEEIFTISHERPDQYAGSESTIISRFFMEQQLKMYPLAKPVVHTKRPVAPEGRLALKEIRKERKELSSLMGYPYKCFLLLSKEYNQIRMAEDDEEKTGFHTKEGPRWENDPGKLGAASDSLREEGLRVDPERIQAIILSPTPRSPNQIRSLFLQLTAISKFIPKLAELKHHIREAQTRMETAKESGWTNEDEESLRKQYLIRKVRMRFETTEGSGWTNKAEKALQRIKRKLNKLQTLVVLKEGEILMLCLRQKDKTISFVLLIEREGIQIHVSYTEGNHTSATEQERKYKKEIMDATASFHRFQITHLPKKLNSKVEALTRLATIKLEFLNQKVSVGIITRPSVEETSSCKKGKATSNVPGAKPNYNWKASGSN</sequence>
<feature type="region of interest" description="Disordered" evidence="2">
    <location>
        <begin position="403"/>
        <end position="430"/>
    </location>
</feature>
<dbReference type="GO" id="GO:0003964">
    <property type="term" value="F:RNA-directed DNA polymerase activity"/>
    <property type="evidence" value="ECO:0007669"/>
    <property type="project" value="UniProtKB-KW"/>
</dbReference>
<dbReference type="SUPFAM" id="SSF56672">
    <property type="entry name" value="DNA/RNA polymerases"/>
    <property type="match status" value="1"/>
</dbReference>
<feature type="region of interest" description="Disordered" evidence="2">
    <location>
        <begin position="151"/>
        <end position="174"/>
    </location>
</feature>
<proteinExistence type="predicted"/>
<dbReference type="InterPro" id="IPR043128">
    <property type="entry name" value="Rev_trsase/Diguanyl_cyclase"/>
</dbReference>
<evidence type="ECO:0000256" key="1">
    <source>
        <dbReference type="SAM" id="Coils"/>
    </source>
</evidence>
<keyword evidence="3" id="KW-0548">Nucleotidyltransferase</keyword>
<feature type="coiled-coil region" evidence="1">
    <location>
        <begin position="273"/>
        <end position="300"/>
    </location>
</feature>
<feature type="compositionally biased region" description="Basic and acidic residues" evidence="2">
    <location>
        <begin position="152"/>
        <end position="167"/>
    </location>
</feature>
<keyword evidence="1" id="KW-0175">Coiled coil</keyword>
<reference evidence="3" key="1">
    <citation type="journal article" date="2019" name="Sci. Rep.">
        <title>Draft genome of Tanacetum cinerariifolium, the natural source of mosquito coil.</title>
        <authorList>
            <person name="Yamashiro T."/>
            <person name="Shiraishi A."/>
            <person name="Satake H."/>
            <person name="Nakayama K."/>
        </authorList>
    </citation>
    <scope>NUCLEOTIDE SEQUENCE</scope>
</reference>
<organism evidence="3">
    <name type="scientific">Tanacetum cinerariifolium</name>
    <name type="common">Dalmatian daisy</name>
    <name type="synonym">Chrysanthemum cinerariifolium</name>
    <dbReference type="NCBI Taxonomy" id="118510"/>
    <lineage>
        <taxon>Eukaryota</taxon>
        <taxon>Viridiplantae</taxon>
        <taxon>Streptophyta</taxon>
        <taxon>Embryophyta</taxon>
        <taxon>Tracheophyta</taxon>
        <taxon>Spermatophyta</taxon>
        <taxon>Magnoliopsida</taxon>
        <taxon>eudicotyledons</taxon>
        <taxon>Gunneridae</taxon>
        <taxon>Pentapetalae</taxon>
        <taxon>asterids</taxon>
        <taxon>campanulids</taxon>
        <taxon>Asterales</taxon>
        <taxon>Asteraceae</taxon>
        <taxon>Asteroideae</taxon>
        <taxon>Anthemideae</taxon>
        <taxon>Anthemidinae</taxon>
        <taxon>Tanacetum</taxon>
    </lineage>
</organism>
<protein>
    <submittedName>
        <fullName evidence="3">Reverse transcriptase domain-containing protein</fullName>
    </submittedName>
</protein>
<accession>A0A6L2N4R2</accession>